<dbReference type="InterPro" id="IPR013785">
    <property type="entry name" value="Aldolase_TIM"/>
</dbReference>
<evidence type="ECO:0000256" key="4">
    <source>
        <dbReference type="ARBA" id="ARBA00023014"/>
    </source>
</evidence>
<dbReference type="GO" id="GO:0051536">
    <property type="term" value="F:iron-sulfur cluster binding"/>
    <property type="evidence" value="ECO:0007669"/>
    <property type="project" value="UniProtKB-KW"/>
</dbReference>
<protein>
    <submittedName>
        <fullName evidence="5">Uncharacterized protein</fullName>
    </submittedName>
</protein>
<dbReference type="InterPro" id="IPR007197">
    <property type="entry name" value="rSAM"/>
</dbReference>
<organism evidence="5">
    <name type="scientific">invertebrate metagenome</name>
    <dbReference type="NCBI Taxonomy" id="1711999"/>
    <lineage>
        <taxon>unclassified sequences</taxon>
        <taxon>metagenomes</taxon>
        <taxon>organismal metagenomes</taxon>
    </lineage>
</organism>
<evidence type="ECO:0000313" key="5">
    <source>
        <dbReference type="EMBL" id="PJE78657.1"/>
    </source>
</evidence>
<sequence>MPEFNTIVPDVVFQEVPGEISLAFIVTGCPLKCNGCHSKDTWDPAAGEPLTDEEFRHWLERYGGLITCVVFFGGEWSPTHLCRKLDIAREYGLKTCLYSGCDRLSGKIRSRLDFMKLGAWRQELGGLDSPVTNQQFIHLSSGQVMNFLFQG</sequence>
<comment type="caution">
    <text evidence="5">The sequence shown here is derived from an EMBL/GenBank/DDBJ whole genome shotgun (WGS) entry which is preliminary data.</text>
</comment>
<evidence type="ECO:0000256" key="2">
    <source>
        <dbReference type="ARBA" id="ARBA00022723"/>
    </source>
</evidence>
<reference evidence="5" key="1">
    <citation type="journal article" date="2017" name="Appl. Environ. Microbiol.">
        <title>Molecular characterization of an Endozoicomonas-like organism causing infection in king scallop Pecten maximus L.</title>
        <authorList>
            <person name="Cano I."/>
            <person name="van Aerle R."/>
            <person name="Ross S."/>
            <person name="Verner-Jeffreys D.W."/>
            <person name="Paley R.K."/>
            <person name="Rimmer G."/>
            <person name="Ryder D."/>
            <person name="Hooper P."/>
            <person name="Stone D."/>
            <person name="Feist S.W."/>
        </authorList>
    </citation>
    <scope>NUCLEOTIDE SEQUENCE</scope>
</reference>
<evidence type="ECO:0000256" key="3">
    <source>
        <dbReference type="ARBA" id="ARBA00023004"/>
    </source>
</evidence>
<gene>
    <name evidence="5" type="ORF">CI610_02394</name>
</gene>
<keyword evidence="1" id="KW-0949">S-adenosyl-L-methionine</keyword>
<dbReference type="EMBL" id="NSIT01000145">
    <property type="protein sequence ID" value="PJE78657.1"/>
    <property type="molecule type" value="Genomic_DNA"/>
</dbReference>
<accession>A0A2H9T611</accession>
<dbReference type="InterPro" id="IPR014191">
    <property type="entry name" value="Anaer_RNR_activator"/>
</dbReference>
<dbReference type="InterPro" id="IPR058240">
    <property type="entry name" value="rSAM_sf"/>
</dbReference>
<dbReference type="GO" id="GO:0003824">
    <property type="term" value="F:catalytic activity"/>
    <property type="evidence" value="ECO:0007669"/>
    <property type="project" value="InterPro"/>
</dbReference>
<dbReference type="Pfam" id="PF13353">
    <property type="entry name" value="Fer4_12"/>
    <property type="match status" value="1"/>
</dbReference>
<dbReference type="Gene3D" id="3.20.20.70">
    <property type="entry name" value="Aldolase class I"/>
    <property type="match status" value="1"/>
</dbReference>
<keyword evidence="4" id="KW-0411">Iron-sulfur</keyword>
<name>A0A2H9T611_9ZZZZ</name>
<dbReference type="NCBIfam" id="TIGR02826">
    <property type="entry name" value="RNR_activ_nrdG3"/>
    <property type="match status" value="1"/>
</dbReference>
<keyword evidence="2" id="KW-0479">Metal-binding</keyword>
<keyword evidence="3" id="KW-0408">Iron</keyword>
<dbReference type="GO" id="GO:0046872">
    <property type="term" value="F:metal ion binding"/>
    <property type="evidence" value="ECO:0007669"/>
    <property type="project" value="UniProtKB-KW"/>
</dbReference>
<dbReference type="SFLD" id="SFLDS00029">
    <property type="entry name" value="Radical_SAM"/>
    <property type="match status" value="1"/>
</dbReference>
<evidence type="ECO:0000256" key="1">
    <source>
        <dbReference type="ARBA" id="ARBA00022691"/>
    </source>
</evidence>
<dbReference type="AlphaFoldDB" id="A0A2H9T611"/>
<dbReference type="SUPFAM" id="SSF102114">
    <property type="entry name" value="Radical SAM enzymes"/>
    <property type="match status" value="1"/>
</dbReference>
<proteinExistence type="predicted"/>